<dbReference type="Proteomes" id="UP000222542">
    <property type="component" value="Unassembled WGS sequence"/>
</dbReference>
<gene>
    <name evidence="6" type="ORF">T459_13679</name>
</gene>
<dbReference type="PRINTS" id="PR00380">
    <property type="entry name" value="KINESINHEAVY"/>
</dbReference>
<reference evidence="6 7" key="2">
    <citation type="journal article" date="2017" name="Genome Biol.">
        <title>New reference genome sequences of hot pepper reveal the massive evolution of plant disease-resistance genes by retroduplication.</title>
        <authorList>
            <person name="Kim S."/>
            <person name="Park J."/>
            <person name="Yeom S.I."/>
            <person name="Kim Y.M."/>
            <person name="Seo E."/>
            <person name="Kim K.T."/>
            <person name="Kim M.S."/>
            <person name="Lee J.M."/>
            <person name="Cheong K."/>
            <person name="Shin H.S."/>
            <person name="Kim S.B."/>
            <person name="Han K."/>
            <person name="Lee J."/>
            <person name="Park M."/>
            <person name="Lee H.A."/>
            <person name="Lee H.Y."/>
            <person name="Lee Y."/>
            <person name="Oh S."/>
            <person name="Lee J.H."/>
            <person name="Choi E."/>
            <person name="Choi E."/>
            <person name="Lee S.E."/>
            <person name="Jeon J."/>
            <person name="Kim H."/>
            <person name="Choi G."/>
            <person name="Song H."/>
            <person name="Lee J."/>
            <person name="Lee S.C."/>
            <person name="Kwon J.K."/>
            <person name="Lee H.Y."/>
            <person name="Koo N."/>
            <person name="Hong Y."/>
            <person name="Kim R.W."/>
            <person name="Kang W.H."/>
            <person name="Huh J.H."/>
            <person name="Kang B.C."/>
            <person name="Yang T.J."/>
            <person name="Lee Y.H."/>
            <person name="Bennetzen J.L."/>
            <person name="Choi D."/>
        </authorList>
    </citation>
    <scope>NUCLEOTIDE SEQUENCE [LARGE SCALE GENOMIC DNA]</scope>
    <source>
        <strain evidence="7">cv. CM334</strain>
    </source>
</reference>
<dbReference type="PANTHER" id="PTHR47972:SF4">
    <property type="entry name" value="KINESIN-LIKE PROTEIN KIN-14L"/>
    <property type="match status" value="1"/>
</dbReference>
<dbReference type="PROSITE" id="PS50067">
    <property type="entry name" value="KINESIN_MOTOR_2"/>
    <property type="match status" value="1"/>
</dbReference>
<dbReference type="InterPro" id="IPR001752">
    <property type="entry name" value="Kinesin_motor_dom"/>
</dbReference>
<feature type="domain" description="Kinesin motor" evidence="5">
    <location>
        <begin position="1"/>
        <end position="167"/>
    </location>
</feature>
<evidence type="ECO:0000259" key="5">
    <source>
        <dbReference type="PROSITE" id="PS50067"/>
    </source>
</evidence>
<feature type="region of interest" description="Disordered" evidence="4">
    <location>
        <begin position="416"/>
        <end position="459"/>
    </location>
</feature>
<sequence>MNGNGLPLPDASVHPVNCARDVIDLMKLGDGNRAVRSTAMKKRSSRSHSVLTVHVRGEDTSGNIIHSCLHLVDLAGSERVDKSEVTGDGLKEAQHINKSLSCLGDVITALARKNSHIPYRNSKLTLLLKNSLGGHAKTLMFAHVSPEGDSFGETISTLKFAQRVSSVELGAARLNKESVEVLELKAEIETFKKALANKEALTPQTNKPQEVSRTPFQKPKATAELQEGYVPQNSSGLKYQQAPRIPTSGFKSQQPPRSPTSCFKSRQPPRSPTSGFKSQKHPPSPTSGFKSKQAPWSPTSTYKSQQLPRSPTSGFKSQQAPRSPTSALKSCNAPRSPTSAAIKSQVVTTTDNRTRIPSLQLPKTPEPLITSISENKAGMQSNCTISSEFLKPLTSSTHGKGSQLRRSLWTIGKLINGSDRKNQQKRTEAAAPLSSFSCQNEEKSSTASNARTQSRQDNP</sequence>
<dbReference type="InterPro" id="IPR027640">
    <property type="entry name" value="Kinesin-like_fam"/>
</dbReference>
<dbReference type="Gramene" id="PHT80664">
    <property type="protein sequence ID" value="PHT80664"/>
    <property type="gene ID" value="T459_13679"/>
</dbReference>
<dbReference type="GO" id="GO:0008017">
    <property type="term" value="F:microtubule binding"/>
    <property type="evidence" value="ECO:0007669"/>
    <property type="project" value="InterPro"/>
</dbReference>
<evidence type="ECO:0000313" key="6">
    <source>
        <dbReference type="EMBL" id="PHT80664.1"/>
    </source>
</evidence>
<dbReference type="SUPFAM" id="SSF52540">
    <property type="entry name" value="P-loop containing nucleoside triphosphate hydrolases"/>
    <property type="match status" value="1"/>
</dbReference>
<reference evidence="6 7" key="1">
    <citation type="journal article" date="2014" name="Nat. Genet.">
        <title>Genome sequence of the hot pepper provides insights into the evolution of pungency in Capsicum species.</title>
        <authorList>
            <person name="Kim S."/>
            <person name="Park M."/>
            <person name="Yeom S.I."/>
            <person name="Kim Y.M."/>
            <person name="Lee J.M."/>
            <person name="Lee H.A."/>
            <person name="Seo E."/>
            <person name="Choi J."/>
            <person name="Cheong K."/>
            <person name="Kim K.T."/>
            <person name="Jung K."/>
            <person name="Lee G.W."/>
            <person name="Oh S.K."/>
            <person name="Bae C."/>
            <person name="Kim S.B."/>
            <person name="Lee H.Y."/>
            <person name="Kim S.Y."/>
            <person name="Kim M.S."/>
            <person name="Kang B.C."/>
            <person name="Jo Y.D."/>
            <person name="Yang H.B."/>
            <person name="Jeong H.J."/>
            <person name="Kang W.H."/>
            <person name="Kwon J.K."/>
            <person name="Shin C."/>
            <person name="Lim J.Y."/>
            <person name="Park J.H."/>
            <person name="Huh J.H."/>
            <person name="Kim J.S."/>
            <person name="Kim B.D."/>
            <person name="Cohen O."/>
            <person name="Paran I."/>
            <person name="Suh M.C."/>
            <person name="Lee S.B."/>
            <person name="Kim Y.K."/>
            <person name="Shin Y."/>
            <person name="Noh S.J."/>
            <person name="Park J."/>
            <person name="Seo Y.S."/>
            <person name="Kwon S.Y."/>
            <person name="Kim H.A."/>
            <person name="Park J.M."/>
            <person name="Kim H.J."/>
            <person name="Choi S.B."/>
            <person name="Bosland P.W."/>
            <person name="Reeves G."/>
            <person name="Jo S.H."/>
            <person name="Lee B.W."/>
            <person name="Cho H.T."/>
            <person name="Choi H.S."/>
            <person name="Lee M.S."/>
            <person name="Yu Y."/>
            <person name="Do Choi Y."/>
            <person name="Park B.S."/>
            <person name="van Deynze A."/>
            <person name="Ashrafi H."/>
            <person name="Hill T."/>
            <person name="Kim W.T."/>
            <person name="Pai H.S."/>
            <person name="Ahn H.K."/>
            <person name="Yeam I."/>
            <person name="Giovannoni J.J."/>
            <person name="Rose J.K."/>
            <person name="Sorensen I."/>
            <person name="Lee S.J."/>
            <person name="Kim R.W."/>
            <person name="Choi I.Y."/>
            <person name="Choi B.S."/>
            <person name="Lim J.S."/>
            <person name="Lee Y.H."/>
            <person name="Choi D."/>
        </authorList>
    </citation>
    <scope>NUCLEOTIDE SEQUENCE [LARGE SCALE GENOMIC DNA]</scope>
    <source>
        <strain evidence="7">cv. CM334</strain>
    </source>
</reference>
<dbReference type="SMART" id="SM00129">
    <property type="entry name" value="KISc"/>
    <property type="match status" value="1"/>
</dbReference>
<feature type="compositionally biased region" description="Polar residues" evidence="4">
    <location>
        <begin position="249"/>
        <end position="264"/>
    </location>
</feature>
<comment type="caution">
    <text evidence="2">Lacks conserved residue(s) required for the propagation of feature annotation.</text>
</comment>
<protein>
    <recommendedName>
        <fullName evidence="5">Kinesin motor domain-containing protein</fullName>
    </recommendedName>
</protein>
<feature type="coiled-coil region" evidence="3">
    <location>
        <begin position="174"/>
        <end position="201"/>
    </location>
</feature>
<dbReference type="GO" id="GO:0005524">
    <property type="term" value="F:ATP binding"/>
    <property type="evidence" value="ECO:0007669"/>
    <property type="project" value="InterPro"/>
</dbReference>
<name>A0A2G2ZFE9_CAPAN</name>
<evidence type="ECO:0000313" key="7">
    <source>
        <dbReference type="Proteomes" id="UP000222542"/>
    </source>
</evidence>
<keyword evidence="7" id="KW-1185">Reference proteome</keyword>
<comment type="caution">
    <text evidence="6">The sequence shown here is derived from an EMBL/GenBank/DDBJ whole genome shotgun (WGS) entry which is preliminary data.</text>
</comment>
<dbReference type="STRING" id="4072.A0A2G2ZFE9"/>
<dbReference type="EMBL" id="AYRZ02000005">
    <property type="protein sequence ID" value="PHT80664.1"/>
    <property type="molecule type" value="Genomic_DNA"/>
</dbReference>
<proteinExistence type="inferred from homology"/>
<keyword evidence="1" id="KW-0505">Motor protein</keyword>
<accession>A0A2G2ZFE9</accession>
<dbReference type="GO" id="GO:0007018">
    <property type="term" value="P:microtubule-based movement"/>
    <property type="evidence" value="ECO:0007669"/>
    <property type="project" value="InterPro"/>
</dbReference>
<feature type="compositionally biased region" description="Polar residues" evidence="4">
    <location>
        <begin position="434"/>
        <end position="459"/>
    </location>
</feature>
<dbReference type="Gene3D" id="3.40.850.10">
    <property type="entry name" value="Kinesin motor domain"/>
    <property type="match status" value="1"/>
</dbReference>
<feature type="compositionally biased region" description="Polar residues" evidence="4">
    <location>
        <begin position="286"/>
        <end position="357"/>
    </location>
</feature>
<dbReference type="InterPro" id="IPR027417">
    <property type="entry name" value="P-loop_NTPase"/>
</dbReference>
<keyword evidence="3" id="KW-0175">Coiled coil</keyword>
<dbReference type="AlphaFoldDB" id="A0A2G2ZFE9"/>
<comment type="similarity">
    <text evidence="2">Belongs to the TRAFAC class myosin-kinesin ATPase superfamily. Kinesin family.</text>
</comment>
<feature type="region of interest" description="Disordered" evidence="4">
    <location>
        <begin position="230"/>
        <end position="366"/>
    </location>
</feature>
<organism evidence="6 7">
    <name type="scientific">Capsicum annuum</name>
    <name type="common">Capsicum pepper</name>
    <dbReference type="NCBI Taxonomy" id="4072"/>
    <lineage>
        <taxon>Eukaryota</taxon>
        <taxon>Viridiplantae</taxon>
        <taxon>Streptophyta</taxon>
        <taxon>Embryophyta</taxon>
        <taxon>Tracheophyta</taxon>
        <taxon>Spermatophyta</taxon>
        <taxon>Magnoliopsida</taxon>
        <taxon>eudicotyledons</taxon>
        <taxon>Gunneridae</taxon>
        <taxon>Pentapetalae</taxon>
        <taxon>asterids</taxon>
        <taxon>lamiids</taxon>
        <taxon>Solanales</taxon>
        <taxon>Solanaceae</taxon>
        <taxon>Solanoideae</taxon>
        <taxon>Capsiceae</taxon>
        <taxon>Capsicum</taxon>
    </lineage>
</organism>
<evidence type="ECO:0000256" key="1">
    <source>
        <dbReference type="ARBA" id="ARBA00023175"/>
    </source>
</evidence>
<dbReference type="Pfam" id="PF00225">
    <property type="entry name" value="Kinesin"/>
    <property type="match status" value="1"/>
</dbReference>
<dbReference type="GO" id="GO:0003777">
    <property type="term" value="F:microtubule motor activity"/>
    <property type="evidence" value="ECO:0007669"/>
    <property type="project" value="InterPro"/>
</dbReference>
<evidence type="ECO:0000256" key="3">
    <source>
        <dbReference type="SAM" id="Coils"/>
    </source>
</evidence>
<evidence type="ECO:0000256" key="4">
    <source>
        <dbReference type="SAM" id="MobiDB-lite"/>
    </source>
</evidence>
<dbReference type="OMA" id="IWVNNSE"/>
<feature type="compositionally biased region" description="Basic and acidic residues" evidence="4">
    <location>
        <begin position="418"/>
        <end position="428"/>
    </location>
</feature>
<dbReference type="PANTHER" id="PTHR47972">
    <property type="entry name" value="KINESIN-LIKE PROTEIN KLP-3"/>
    <property type="match status" value="1"/>
</dbReference>
<dbReference type="InterPro" id="IPR036961">
    <property type="entry name" value="Kinesin_motor_dom_sf"/>
</dbReference>
<evidence type="ECO:0000256" key="2">
    <source>
        <dbReference type="PROSITE-ProRule" id="PRU00283"/>
    </source>
</evidence>